<dbReference type="SUPFAM" id="SSF52096">
    <property type="entry name" value="ClpP/crotonase"/>
    <property type="match status" value="1"/>
</dbReference>
<gene>
    <name evidence="3" type="ORF">SAMN05428957_102370</name>
</gene>
<proteinExistence type="inferred from homology"/>
<dbReference type="PANTHER" id="PTHR42964">
    <property type="entry name" value="ENOYL-COA HYDRATASE"/>
    <property type="match status" value="1"/>
</dbReference>
<feature type="domain" description="Enoyl-CoA hydratase/isomerase" evidence="2">
    <location>
        <begin position="16"/>
        <end position="75"/>
    </location>
</feature>
<dbReference type="InterPro" id="IPR045004">
    <property type="entry name" value="ECH_dom"/>
</dbReference>
<dbReference type="Pfam" id="PF16113">
    <property type="entry name" value="ECH_2"/>
    <property type="match status" value="1"/>
</dbReference>
<dbReference type="GO" id="GO:0016853">
    <property type="term" value="F:isomerase activity"/>
    <property type="evidence" value="ECO:0007669"/>
    <property type="project" value="UniProtKB-KW"/>
</dbReference>
<dbReference type="PANTHER" id="PTHR42964:SF1">
    <property type="entry name" value="POLYKETIDE BIOSYNTHESIS ENOYL-COA HYDRATASE PKSH-RELATED"/>
    <property type="match status" value="1"/>
</dbReference>
<dbReference type="CDD" id="cd06558">
    <property type="entry name" value="crotonase-like"/>
    <property type="match status" value="1"/>
</dbReference>
<accession>A0A1G9QLK2</accession>
<dbReference type="Gene3D" id="3.30.300.220">
    <property type="match status" value="1"/>
</dbReference>
<dbReference type="STRING" id="1527607.SAMN05428957_102370"/>
<organism evidence="3 4">
    <name type="scientific">Oryzisolibacter propanilivorax</name>
    <dbReference type="NCBI Taxonomy" id="1527607"/>
    <lineage>
        <taxon>Bacteria</taxon>
        <taxon>Pseudomonadati</taxon>
        <taxon>Pseudomonadota</taxon>
        <taxon>Betaproteobacteria</taxon>
        <taxon>Burkholderiales</taxon>
        <taxon>Comamonadaceae</taxon>
        <taxon>Oryzisolibacter</taxon>
    </lineage>
</organism>
<keyword evidence="3" id="KW-0413">Isomerase</keyword>
<sequence length="83" mass="8439">MSDQPPLLVTRDGAIATLQFNRPEAMNALDLATSEALLAALQGIAADGGVRAVRLKGAGRAFVAGGDLALLRADPVQGARTPS</sequence>
<dbReference type="InterPro" id="IPR051683">
    <property type="entry name" value="Enoyl-CoA_Hydratase/Isomerase"/>
</dbReference>
<comment type="similarity">
    <text evidence="1">Belongs to the enoyl-CoA hydratase/isomerase family.</text>
</comment>
<protein>
    <submittedName>
        <fullName evidence="3">2-(1,2-epoxy-1,2-dihydrophenyl)acetyl-CoA isomerase</fullName>
    </submittedName>
</protein>
<keyword evidence="4" id="KW-1185">Reference proteome</keyword>
<evidence type="ECO:0000313" key="4">
    <source>
        <dbReference type="Proteomes" id="UP000198552"/>
    </source>
</evidence>
<dbReference type="Proteomes" id="UP000198552">
    <property type="component" value="Unassembled WGS sequence"/>
</dbReference>
<evidence type="ECO:0000313" key="3">
    <source>
        <dbReference type="EMBL" id="SDM11185.1"/>
    </source>
</evidence>
<evidence type="ECO:0000256" key="1">
    <source>
        <dbReference type="ARBA" id="ARBA00005254"/>
    </source>
</evidence>
<name>A0A1G9QLK2_9BURK</name>
<dbReference type="InterPro" id="IPR029045">
    <property type="entry name" value="ClpP/crotonase-like_dom_sf"/>
</dbReference>
<reference evidence="4" key="1">
    <citation type="submission" date="2016-10" db="EMBL/GenBank/DDBJ databases">
        <authorList>
            <person name="Varghese N."/>
            <person name="Submissions S."/>
        </authorList>
    </citation>
    <scope>NUCLEOTIDE SEQUENCE [LARGE SCALE GENOMIC DNA]</scope>
    <source>
        <strain evidence="4">EPL6</strain>
    </source>
</reference>
<dbReference type="AlphaFoldDB" id="A0A1G9QLK2"/>
<dbReference type="GO" id="GO:0008300">
    <property type="term" value="P:isoprenoid catabolic process"/>
    <property type="evidence" value="ECO:0007669"/>
    <property type="project" value="TreeGrafter"/>
</dbReference>
<evidence type="ECO:0000259" key="2">
    <source>
        <dbReference type="Pfam" id="PF16113"/>
    </source>
</evidence>
<dbReference type="EMBL" id="FNHP01000002">
    <property type="protein sequence ID" value="SDM11185.1"/>
    <property type="molecule type" value="Genomic_DNA"/>
</dbReference>